<dbReference type="Proteomes" id="UP001597045">
    <property type="component" value="Unassembled WGS sequence"/>
</dbReference>
<dbReference type="EMBL" id="JBHTIS010000363">
    <property type="protein sequence ID" value="MFD1045638.1"/>
    <property type="molecule type" value="Genomic_DNA"/>
</dbReference>
<evidence type="ECO:0008006" key="3">
    <source>
        <dbReference type="Google" id="ProtNLM"/>
    </source>
</evidence>
<sequence length="120" mass="13338">MRVLMVGSDPTERGGMATVTALMLRHNPDVRMVVTHREGTAFRRLRLWVTGTVRVALALPRVDVVHAHMSERGSVIRKGVVVLLARAFRVPVVVHCHGAEFVEWFQGLPTPVQRAPSVAR</sequence>
<gene>
    <name evidence="1" type="ORF">ACFQ1S_08675</name>
</gene>
<evidence type="ECO:0000313" key="2">
    <source>
        <dbReference type="Proteomes" id="UP001597045"/>
    </source>
</evidence>
<dbReference type="Gene3D" id="3.40.50.2000">
    <property type="entry name" value="Glycogen Phosphorylase B"/>
    <property type="match status" value="1"/>
</dbReference>
<reference evidence="2" key="1">
    <citation type="journal article" date="2019" name="Int. J. Syst. Evol. Microbiol.">
        <title>The Global Catalogue of Microorganisms (GCM) 10K type strain sequencing project: providing services to taxonomists for standard genome sequencing and annotation.</title>
        <authorList>
            <consortium name="The Broad Institute Genomics Platform"/>
            <consortium name="The Broad Institute Genome Sequencing Center for Infectious Disease"/>
            <person name="Wu L."/>
            <person name="Ma J."/>
        </authorList>
    </citation>
    <scope>NUCLEOTIDE SEQUENCE [LARGE SCALE GENOMIC DNA]</scope>
    <source>
        <strain evidence="2">JCM 31486</strain>
    </source>
</reference>
<evidence type="ECO:0000313" key="1">
    <source>
        <dbReference type="EMBL" id="MFD1045638.1"/>
    </source>
</evidence>
<comment type="caution">
    <text evidence="1">The sequence shown here is derived from an EMBL/GenBank/DDBJ whole genome shotgun (WGS) entry which is preliminary data.</text>
</comment>
<keyword evidence="2" id="KW-1185">Reference proteome</keyword>
<name>A0ABW3M4M1_9PSEU</name>
<proteinExistence type="predicted"/>
<protein>
    <recommendedName>
        <fullName evidence="3">Glycosyltransferase subfamily 4-like N-terminal domain-containing protein</fullName>
    </recommendedName>
</protein>
<organism evidence="1 2">
    <name type="scientific">Kibdelosporangium lantanae</name>
    <dbReference type="NCBI Taxonomy" id="1497396"/>
    <lineage>
        <taxon>Bacteria</taxon>
        <taxon>Bacillati</taxon>
        <taxon>Actinomycetota</taxon>
        <taxon>Actinomycetes</taxon>
        <taxon>Pseudonocardiales</taxon>
        <taxon>Pseudonocardiaceae</taxon>
        <taxon>Kibdelosporangium</taxon>
    </lineage>
</organism>
<dbReference type="SUPFAM" id="SSF53756">
    <property type="entry name" value="UDP-Glycosyltransferase/glycogen phosphorylase"/>
    <property type="match status" value="1"/>
</dbReference>
<accession>A0ABW3M4M1</accession>